<name>A0ABQ2SNQ4_STRBA</name>
<proteinExistence type="predicted"/>
<evidence type="ECO:0000313" key="2">
    <source>
        <dbReference type="Proteomes" id="UP000659767"/>
    </source>
</evidence>
<evidence type="ECO:0000313" key="1">
    <source>
        <dbReference type="EMBL" id="GGS33253.1"/>
    </source>
</evidence>
<keyword evidence="2" id="KW-1185">Reference proteome</keyword>
<organism evidence="1 2">
    <name type="scientific">Streptomyces badius</name>
    <dbReference type="NCBI Taxonomy" id="1941"/>
    <lineage>
        <taxon>Bacteria</taxon>
        <taxon>Bacillati</taxon>
        <taxon>Actinomycetota</taxon>
        <taxon>Actinomycetes</taxon>
        <taxon>Kitasatosporales</taxon>
        <taxon>Streptomycetaceae</taxon>
        <taxon>Streptomyces</taxon>
    </lineage>
</organism>
<reference evidence="2" key="1">
    <citation type="journal article" date="2019" name="Int. J. Syst. Evol. Microbiol.">
        <title>The Global Catalogue of Microorganisms (GCM) 10K type strain sequencing project: providing services to taxonomists for standard genome sequencing and annotation.</title>
        <authorList>
            <consortium name="The Broad Institute Genomics Platform"/>
            <consortium name="The Broad Institute Genome Sequencing Center for Infectious Disease"/>
            <person name="Wu L."/>
            <person name="Ma J."/>
        </authorList>
    </citation>
    <scope>NUCLEOTIDE SEQUENCE [LARGE SCALE GENOMIC DNA]</scope>
    <source>
        <strain evidence="2">JCM 4350</strain>
    </source>
</reference>
<protein>
    <submittedName>
        <fullName evidence="1">Uncharacterized protein</fullName>
    </submittedName>
</protein>
<sequence>MIGLRSDPEATLFLRCSVVLYGAVAGNVPPDSSVNSVNSVCAASIVLPRGPERHLYRVVTLGFGKLARRARVWAVRGWVRANRNLTPKASKRSQRLFDS</sequence>
<gene>
    <name evidence="1" type="ORF">GCM10010253_03110</name>
</gene>
<comment type="caution">
    <text evidence="1">The sequence shown here is derived from an EMBL/GenBank/DDBJ whole genome shotgun (WGS) entry which is preliminary data.</text>
</comment>
<accession>A0ABQ2SNQ4</accession>
<dbReference type="EMBL" id="BMSZ01000001">
    <property type="protein sequence ID" value="GGS33253.1"/>
    <property type="molecule type" value="Genomic_DNA"/>
</dbReference>
<dbReference type="Proteomes" id="UP000659767">
    <property type="component" value="Unassembled WGS sequence"/>
</dbReference>